<evidence type="ECO:0000313" key="3">
    <source>
        <dbReference type="Proteomes" id="UP000028900"/>
    </source>
</evidence>
<comment type="caution">
    <text evidence="2">The sequence shown here is derived from an EMBL/GenBank/DDBJ whole genome shotgun (WGS) entry which is preliminary data.</text>
</comment>
<organism evidence="2 3">
    <name type="scientific">'Chrysanthemum coronarium' phytoplasma</name>
    <dbReference type="NCBI Taxonomy" id="1520703"/>
    <lineage>
        <taxon>Bacteria</taxon>
        <taxon>Bacillati</taxon>
        <taxon>Mycoplasmatota</taxon>
        <taxon>Mollicutes</taxon>
        <taxon>Acholeplasmatales</taxon>
        <taxon>Acholeplasmataceae</taxon>
        <taxon>Candidatus Phytoplasma</taxon>
        <taxon>16SrI (Aster yellows group)</taxon>
    </lineage>
</organism>
<keyword evidence="1" id="KW-1133">Transmembrane helix</keyword>
<proteinExistence type="predicted"/>
<dbReference type="EMBL" id="BBIY01000067">
    <property type="protein sequence ID" value="GAK74210.1"/>
    <property type="molecule type" value="Genomic_DNA"/>
</dbReference>
<evidence type="ECO:0000313" key="2">
    <source>
        <dbReference type="EMBL" id="GAK74210.1"/>
    </source>
</evidence>
<accession>A0ABQ0J3P4</accession>
<gene>
    <name evidence="2" type="primary">cop</name>
    <name evidence="2" type="ORF">OYV_07100</name>
</gene>
<reference evidence="2 3" key="2">
    <citation type="journal article" date="2014" name="Genome Announc.">
        <title>Draft Genome Sequence of 'Candidatus Phytoplasma asteris' Strain OY-V, an Unculturable Plant-Pathogenic Bacterium.</title>
        <authorList>
            <person name="Kakizawa S."/>
            <person name="Makino A."/>
            <person name="Ishii Y."/>
            <person name="Tamaki H."/>
            <person name="Kamagata Y."/>
        </authorList>
    </citation>
    <scope>NUCLEOTIDE SEQUENCE [LARGE SCALE GENOMIC DNA]</scope>
    <source>
        <strain evidence="2 3">OY-V</strain>
    </source>
</reference>
<protein>
    <submittedName>
        <fullName evidence="2">Cop number control protein</fullName>
    </submittedName>
</protein>
<dbReference type="Proteomes" id="UP000028900">
    <property type="component" value="Unassembled WGS sequence"/>
</dbReference>
<name>A0ABQ0J3P4_9MOLU</name>
<feature type="transmembrane region" description="Helical" evidence="1">
    <location>
        <begin position="12"/>
        <end position="36"/>
    </location>
</feature>
<evidence type="ECO:0000256" key="1">
    <source>
        <dbReference type="SAM" id="Phobius"/>
    </source>
</evidence>
<keyword evidence="1" id="KW-0812">Transmembrane</keyword>
<feature type="non-terminal residue" evidence="2">
    <location>
        <position position="73"/>
    </location>
</feature>
<keyword evidence="1" id="KW-0472">Membrane</keyword>
<keyword evidence="3" id="KW-1185">Reference proteome</keyword>
<sequence length="73" mass="8478">MKTNNQTKSKNKIFIIWGLFITGVILVFLIILLLAFNKPQSKIETPSQHNLNSKSDIQKEQETYNKIMSKIKK</sequence>
<reference evidence="3" key="1">
    <citation type="journal article" date="2014" name="Genome Announc.">
        <title>Draft Genome Sequence of ''Candidatus Phytoplasma asteris'' Strain OY-V, an Unculturable Plant-Pathogenic Bacterium.</title>
        <authorList>
            <person name="Kakizawa S."/>
            <person name="Makino A."/>
            <person name="Ishii Y."/>
            <person name="Tamaki H."/>
            <person name="Kamagata Y."/>
        </authorList>
    </citation>
    <scope>NUCLEOTIDE SEQUENCE [LARGE SCALE GENOMIC DNA]</scope>
    <source>
        <strain evidence="3">OY-V</strain>
    </source>
</reference>